<gene>
    <name evidence="2" type="ORF">A0H81_06131</name>
</gene>
<name>A0A1C7MA55_GRIFR</name>
<dbReference type="GO" id="GO:0004672">
    <property type="term" value="F:protein kinase activity"/>
    <property type="evidence" value="ECO:0007669"/>
    <property type="project" value="InterPro"/>
</dbReference>
<accession>A0A1C7MA55</accession>
<evidence type="ECO:0000313" key="3">
    <source>
        <dbReference type="Proteomes" id="UP000092993"/>
    </source>
</evidence>
<dbReference type="EMBL" id="LUGG01000006">
    <property type="protein sequence ID" value="OBZ73795.1"/>
    <property type="molecule type" value="Genomic_DNA"/>
</dbReference>
<dbReference type="OrthoDB" id="2792339at2759"/>
<dbReference type="PROSITE" id="PS50011">
    <property type="entry name" value="PROTEIN_KINASE_DOM"/>
    <property type="match status" value="1"/>
</dbReference>
<evidence type="ECO:0000259" key="1">
    <source>
        <dbReference type="PROSITE" id="PS50011"/>
    </source>
</evidence>
<protein>
    <recommendedName>
        <fullName evidence="1">Protein kinase domain-containing protein</fullName>
    </recommendedName>
</protein>
<keyword evidence="3" id="KW-1185">Reference proteome</keyword>
<evidence type="ECO:0000313" key="2">
    <source>
        <dbReference type="EMBL" id="OBZ73795.1"/>
    </source>
</evidence>
<dbReference type="InterPro" id="IPR000719">
    <property type="entry name" value="Prot_kinase_dom"/>
</dbReference>
<sequence length="314" mass="35869">MQTKFRRSKHLPPNALASAVVSGLVKTNDGAEVDVCADTCTPPPIAVKHQPAKWWRRRGGMPKRKLPKLPTPKYLRLELKVGEKLGEGRCGSVYAPTVVRLFDPANPVDSLDYPKAPILPELVIKVAEPHQRWRLKREASAYEEMQVLQGISVARCYGWFEAKLADGCSVPGHEDDDDDYSYSTDEDDPDCRIRQEEPLDVLSFLVLERLGGFLTMGKDYYKETDIYEVYEDLGVLGITHDDVRYRNLVLAAPSPPGFENRFCPYHKHPHQYRVIDFDKSFKTDTTVEHNFGMSRYAVRRVFEGIKGYFEMAPW</sequence>
<dbReference type="OMA" id="NATPCEL"/>
<feature type="domain" description="Protein kinase" evidence="1">
    <location>
        <begin position="79"/>
        <end position="314"/>
    </location>
</feature>
<proteinExistence type="predicted"/>
<organism evidence="2 3">
    <name type="scientific">Grifola frondosa</name>
    <name type="common">Maitake</name>
    <name type="synonym">Polyporus frondosus</name>
    <dbReference type="NCBI Taxonomy" id="5627"/>
    <lineage>
        <taxon>Eukaryota</taxon>
        <taxon>Fungi</taxon>
        <taxon>Dikarya</taxon>
        <taxon>Basidiomycota</taxon>
        <taxon>Agaricomycotina</taxon>
        <taxon>Agaricomycetes</taxon>
        <taxon>Polyporales</taxon>
        <taxon>Grifolaceae</taxon>
        <taxon>Grifola</taxon>
    </lineage>
</organism>
<dbReference type="GO" id="GO:0005524">
    <property type="term" value="F:ATP binding"/>
    <property type="evidence" value="ECO:0007669"/>
    <property type="project" value="InterPro"/>
</dbReference>
<comment type="caution">
    <text evidence="2">The sequence shown here is derived from an EMBL/GenBank/DDBJ whole genome shotgun (WGS) entry which is preliminary data.</text>
</comment>
<reference evidence="2 3" key="1">
    <citation type="submission" date="2016-03" db="EMBL/GenBank/DDBJ databases">
        <title>Whole genome sequencing of Grifola frondosa 9006-11.</title>
        <authorList>
            <person name="Min B."/>
            <person name="Park H."/>
            <person name="Kim J.-G."/>
            <person name="Cho H."/>
            <person name="Oh Y.-L."/>
            <person name="Kong W.-S."/>
            <person name="Choi I.-G."/>
        </authorList>
    </citation>
    <scope>NUCLEOTIDE SEQUENCE [LARGE SCALE GENOMIC DNA]</scope>
    <source>
        <strain evidence="2 3">9006-11</strain>
    </source>
</reference>
<dbReference type="Proteomes" id="UP000092993">
    <property type="component" value="Unassembled WGS sequence"/>
</dbReference>
<dbReference type="AlphaFoldDB" id="A0A1C7MA55"/>